<protein>
    <submittedName>
        <fullName evidence="2">Chemotactic transducer-related protein</fullName>
    </submittedName>
</protein>
<dbReference type="PANTHER" id="PTHR43155:SF2">
    <property type="entry name" value="CYCLIC DI-GMP PHOSPHODIESTERASE PA4108"/>
    <property type="match status" value="1"/>
</dbReference>
<dbReference type="PANTHER" id="PTHR43155">
    <property type="entry name" value="CYCLIC DI-GMP PHOSPHODIESTERASE PA4108-RELATED"/>
    <property type="match status" value="1"/>
</dbReference>
<dbReference type="EMBL" id="FRYL01000005">
    <property type="protein sequence ID" value="SHO80371.1"/>
    <property type="molecule type" value="Genomic_DNA"/>
</dbReference>
<dbReference type="SUPFAM" id="SSF56281">
    <property type="entry name" value="Metallo-hydrolase/oxidoreductase"/>
    <property type="match status" value="1"/>
</dbReference>
<gene>
    <name evidence="2" type="ORF">MNB_SV-15-269</name>
</gene>
<dbReference type="CDD" id="cd00077">
    <property type="entry name" value="HDc"/>
    <property type="match status" value="1"/>
</dbReference>
<dbReference type="Pfam" id="PF01966">
    <property type="entry name" value="HD"/>
    <property type="match status" value="1"/>
</dbReference>
<feature type="domain" description="HD-GYP" evidence="1">
    <location>
        <begin position="427"/>
        <end position="628"/>
    </location>
</feature>
<dbReference type="Pfam" id="PF01590">
    <property type="entry name" value="GAF"/>
    <property type="match status" value="1"/>
</dbReference>
<dbReference type="SUPFAM" id="SSF55781">
    <property type="entry name" value="GAF domain-like"/>
    <property type="match status" value="1"/>
</dbReference>
<evidence type="ECO:0000313" key="2">
    <source>
        <dbReference type="EMBL" id="SHO80371.1"/>
    </source>
</evidence>
<dbReference type="InterPro" id="IPR006674">
    <property type="entry name" value="HD_domain"/>
</dbReference>
<dbReference type="PROSITE" id="PS51832">
    <property type="entry name" value="HD_GYP"/>
    <property type="match status" value="1"/>
</dbReference>
<sequence>MECSGFIVSKDGSSIIFSGDTFKNSNLWSIINRDKSIKAVIIDVSFPNRFQEVSRVSKHLSPTHLKDELKLLKRDDIEIYIYHLKLEFKEEITKELLDIGIKKENILNDYTEISYSNGKFIDNNKECTIEDKIKKLNKIGLALSSENELPILLEMIVEASRELTNCDGGTLYLKDDNGLNFHIVQTKSLNIFMGGSKEEINWKPLPIYLDNGEPNRKMIAVCSVLDDRVINITDIYQNNEFSFDGAKEFDISNNYKSKSNLTIPLKNYENEIIGVLQLLNKLDNNKNIVAFDSVDEEIISSLASQAAISITNTNLILDFEKMIESFLHSILYAIKETSPHTASHIGKMVDLTNMIVDEIDRDKSIFKDKNFSNLDKKIINISALLHDVGKIATPDIILNKSTKLEGIFDGIDIINSRFNSIKKSLEIAYLKNIISKDEFDNRVVELDNDFETLKQFNTGGEFLAQDKIDYIQDMAKTPIIIDSQKHYRLTPQEASLLSIAKGTLSKNEREIINRHAIITQNILKKLHLPKKYKEIPQISGNHHEKLNGKGYPNGLKGDEITFEARVLAVADIFEAITSKNRPYRKPNSLTTSMKILNFMVKDGEIDASIVKFLEKSGLNLRYAKKYNIEI</sequence>
<evidence type="ECO:0000259" key="1">
    <source>
        <dbReference type="PROSITE" id="PS51832"/>
    </source>
</evidence>
<dbReference type="InterPro" id="IPR037522">
    <property type="entry name" value="HD_GYP_dom"/>
</dbReference>
<name>A0A1W1EHN5_9ZZZZ</name>
<dbReference type="SMART" id="SM00065">
    <property type="entry name" value="GAF"/>
    <property type="match status" value="1"/>
</dbReference>
<reference evidence="2" key="1">
    <citation type="submission" date="2016-10" db="EMBL/GenBank/DDBJ databases">
        <authorList>
            <person name="de Groot N.N."/>
        </authorList>
    </citation>
    <scope>NUCLEOTIDE SEQUENCE</scope>
</reference>
<dbReference type="AlphaFoldDB" id="A0A1W1EHN5"/>
<dbReference type="InterPro" id="IPR036866">
    <property type="entry name" value="RibonucZ/Hydroxyglut_hydro"/>
</dbReference>
<dbReference type="InterPro" id="IPR003018">
    <property type="entry name" value="GAF"/>
</dbReference>
<organism evidence="2">
    <name type="scientific">hydrothermal vent metagenome</name>
    <dbReference type="NCBI Taxonomy" id="652676"/>
    <lineage>
        <taxon>unclassified sequences</taxon>
        <taxon>metagenomes</taxon>
        <taxon>ecological metagenomes</taxon>
    </lineage>
</organism>
<dbReference type="Gene3D" id="1.10.3210.10">
    <property type="entry name" value="Hypothetical protein af1432"/>
    <property type="match status" value="2"/>
</dbReference>
<dbReference type="Pfam" id="PF13487">
    <property type="entry name" value="HD_5"/>
    <property type="match status" value="1"/>
</dbReference>
<dbReference type="SUPFAM" id="SSF109604">
    <property type="entry name" value="HD-domain/PDEase-like"/>
    <property type="match status" value="1"/>
</dbReference>
<proteinExistence type="predicted"/>
<dbReference type="InterPro" id="IPR029016">
    <property type="entry name" value="GAF-like_dom_sf"/>
</dbReference>
<dbReference type="InterPro" id="IPR003607">
    <property type="entry name" value="HD/PDEase_dom"/>
</dbReference>
<dbReference type="Gene3D" id="3.30.450.40">
    <property type="match status" value="1"/>
</dbReference>
<accession>A0A1W1EHN5</accession>